<evidence type="ECO:0000313" key="2">
    <source>
        <dbReference type="Proteomes" id="UP001500340"/>
    </source>
</evidence>
<name>A0ABP3I4P6_9BACL</name>
<dbReference type="EMBL" id="BAAACX010000008">
    <property type="protein sequence ID" value="GAA0387869.1"/>
    <property type="molecule type" value="Genomic_DNA"/>
</dbReference>
<gene>
    <name evidence="1" type="ORF">GCM10008933_18540</name>
</gene>
<dbReference type="Proteomes" id="UP001500340">
    <property type="component" value="Unassembled WGS sequence"/>
</dbReference>
<comment type="caution">
    <text evidence="1">The sequence shown here is derived from an EMBL/GenBank/DDBJ whole genome shotgun (WGS) entry which is preliminary data.</text>
</comment>
<sequence length="56" mass="6215">MLIAPYIIKACNYAGISQTDGPEIVNSCEDAVFSPHQLDFKKKGEKPAYLQVFPNN</sequence>
<reference evidence="2" key="1">
    <citation type="journal article" date="2019" name="Int. J. Syst. Evol. Microbiol.">
        <title>The Global Catalogue of Microorganisms (GCM) 10K type strain sequencing project: providing services to taxonomists for standard genome sequencing and annotation.</title>
        <authorList>
            <consortium name="The Broad Institute Genomics Platform"/>
            <consortium name="The Broad Institute Genome Sequencing Center for Infectious Disease"/>
            <person name="Wu L."/>
            <person name="Ma J."/>
        </authorList>
    </citation>
    <scope>NUCLEOTIDE SEQUENCE [LARGE SCALE GENOMIC DNA]</scope>
    <source>
        <strain evidence="2">JCM 12774</strain>
    </source>
</reference>
<organism evidence="1 2">
    <name type="scientific">Paenibacillus motobuensis</name>
    <dbReference type="NCBI Taxonomy" id="295324"/>
    <lineage>
        <taxon>Bacteria</taxon>
        <taxon>Bacillati</taxon>
        <taxon>Bacillota</taxon>
        <taxon>Bacilli</taxon>
        <taxon>Bacillales</taxon>
        <taxon>Paenibacillaceae</taxon>
        <taxon>Paenibacillus</taxon>
    </lineage>
</organism>
<dbReference type="RefSeq" id="WP_343860247.1">
    <property type="nucleotide sequence ID" value="NZ_BAAACX010000008.1"/>
</dbReference>
<proteinExistence type="predicted"/>
<keyword evidence="2" id="KW-1185">Reference proteome</keyword>
<evidence type="ECO:0000313" key="1">
    <source>
        <dbReference type="EMBL" id="GAA0387869.1"/>
    </source>
</evidence>
<protein>
    <submittedName>
        <fullName evidence="1">Uncharacterized protein</fullName>
    </submittedName>
</protein>
<accession>A0ABP3I4P6</accession>